<feature type="compositionally biased region" description="Low complexity" evidence="3">
    <location>
        <begin position="111"/>
        <end position="122"/>
    </location>
</feature>
<dbReference type="InterPro" id="IPR003591">
    <property type="entry name" value="Leu-rich_rpt_typical-subtyp"/>
</dbReference>
<dbReference type="InterPro" id="IPR032675">
    <property type="entry name" value="LRR_dom_sf"/>
</dbReference>
<dbReference type="InterPro" id="IPR029423">
    <property type="entry name" value="LRRC37AB_C"/>
</dbReference>
<evidence type="ECO:0000313" key="9">
    <source>
        <dbReference type="Proteomes" id="UP001314169"/>
    </source>
</evidence>
<dbReference type="Pfam" id="PF14914">
    <property type="entry name" value="LRRC37AB_C"/>
    <property type="match status" value="1"/>
</dbReference>
<dbReference type="EMBL" id="OY882873">
    <property type="protein sequence ID" value="CAK6438254.1"/>
    <property type="molecule type" value="Genomic_DNA"/>
</dbReference>
<feature type="compositionally biased region" description="Basic and acidic residues" evidence="3">
    <location>
        <begin position="245"/>
        <end position="257"/>
    </location>
</feature>
<feature type="region of interest" description="Disordered" evidence="3">
    <location>
        <begin position="797"/>
        <end position="821"/>
    </location>
</feature>
<evidence type="ECO:0000313" key="8">
    <source>
        <dbReference type="EMBL" id="CAK6438254.1"/>
    </source>
</evidence>
<dbReference type="InterPro" id="IPR032754">
    <property type="entry name" value="LRRC37_N"/>
</dbReference>
<proteinExistence type="predicted"/>
<feature type="region of interest" description="Disordered" evidence="3">
    <location>
        <begin position="239"/>
        <end position="321"/>
    </location>
</feature>
<feature type="compositionally biased region" description="Polar residues" evidence="3">
    <location>
        <begin position="101"/>
        <end position="110"/>
    </location>
</feature>
<name>A0ABN9ZJM1_PIPNA</name>
<dbReference type="PANTHER" id="PTHR23045:SF9">
    <property type="entry name" value="LEUCINE RICH REPEAT CONTAINING 37A-RELATED"/>
    <property type="match status" value="1"/>
</dbReference>
<evidence type="ECO:0000256" key="4">
    <source>
        <dbReference type="SAM" id="Phobius"/>
    </source>
</evidence>
<feature type="domain" description="LRRC37A/B like protein 1 C-terminal" evidence="6">
    <location>
        <begin position="625"/>
        <end position="712"/>
    </location>
</feature>
<dbReference type="Pfam" id="PF13855">
    <property type="entry name" value="LRR_8"/>
    <property type="match status" value="1"/>
</dbReference>
<dbReference type="PROSITE" id="PS51450">
    <property type="entry name" value="LRR"/>
    <property type="match status" value="1"/>
</dbReference>
<keyword evidence="4" id="KW-0812">Transmembrane</keyword>
<keyword evidence="1" id="KW-0433">Leucine-rich repeat</keyword>
<feature type="region of interest" description="Disordered" evidence="3">
    <location>
        <begin position="602"/>
        <end position="672"/>
    </location>
</feature>
<dbReference type="Gene3D" id="3.80.10.10">
    <property type="entry name" value="Ribonuclease Inhibitor"/>
    <property type="match status" value="1"/>
</dbReference>
<dbReference type="PANTHER" id="PTHR23045">
    <property type="entry name" value="LEUCINE-RICH REPEAT-CONTAINING PROTEIN 37A"/>
    <property type="match status" value="1"/>
</dbReference>
<keyword evidence="4" id="KW-1133">Transmembrane helix</keyword>
<evidence type="ECO:0000259" key="6">
    <source>
        <dbReference type="Pfam" id="PF14914"/>
    </source>
</evidence>
<evidence type="ECO:0000259" key="7">
    <source>
        <dbReference type="Pfam" id="PF15779"/>
    </source>
</evidence>
<keyword evidence="9" id="KW-1185">Reference proteome</keyword>
<feature type="chain" id="PRO_5045711287" evidence="5">
    <location>
        <begin position="25"/>
        <end position="821"/>
    </location>
</feature>
<feature type="transmembrane region" description="Helical" evidence="4">
    <location>
        <begin position="682"/>
        <end position="706"/>
    </location>
</feature>
<evidence type="ECO:0000256" key="5">
    <source>
        <dbReference type="SAM" id="SignalP"/>
    </source>
</evidence>
<dbReference type="SMART" id="SM00369">
    <property type="entry name" value="LRR_TYP"/>
    <property type="match status" value="4"/>
</dbReference>
<gene>
    <name evidence="8" type="ORF">MPIPNATIZW_LOCUS6560</name>
</gene>
<protein>
    <submittedName>
        <fullName evidence="8">Uncharacterized protein</fullName>
    </submittedName>
</protein>
<feature type="domain" description="Leucine-rich repeat-containing protein 37 N-terminal" evidence="7">
    <location>
        <begin position="169"/>
        <end position="237"/>
    </location>
</feature>
<evidence type="ECO:0000256" key="2">
    <source>
        <dbReference type="ARBA" id="ARBA00022737"/>
    </source>
</evidence>
<feature type="compositionally biased region" description="Polar residues" evidence="3">
    <location>
        <begin position="150"/>
        <end position="161"/>
    </location>
</feature>
<evidence type="ECO:0000256" key="1">
    <source>
        <dbReference type="ARBA" id="ARBA00022614"/>
    </source>
</evidence>
<evidence type="ECO:0000256" key="3">
    <source>
        <dbReference type="SAM" id="MobiDB-lite"/>
    </source>
</evidence>
<dbReference type="Proteomes" id="UP001314169">
    <property type="component" value="Chromosome 16"/>
</dbReference>
<feature type="signal peptide" evidence="5">
    <location>
        <begin position="1"/>
        <end position="24"/>
    </location>
</feature>
<keyword evidence="5" id="KW-0732">Signal</keyword>
<dbReference type="InterPro" id="IPR015753">
    <property type="entry name" value="LRRC37"/>
</dbReference>
<dbReference type="InterPro" id="IPR001611">
    <property type="entry name" value="Leu-rich_rpt"/>
</dbReference>
<keyword evidence="4" id="KW-0472">Membrane</keyword>
<sequence>MSGLHLWAPWPLFMGQLLKLLVQAAQPSDLALDPVLLTSIPAGPTEPWPLDQQNPPPEPSDAFKEGESRLLQQAASALPTEASEEVKHPPALREASAQRAEATSTQEETSAQFPPQQGAPAQSTASSEPLKPLSAHQGIPGQHPIPAENVESSSQRASSLPPQVPLAGVEPSPVHQTGGAQPPKPSVDVAVQPSVHREVADSPAGAREAQHPVLSHVNVKDVALGVLVSPESTKEMELFVTGQEVSDHPPKSAEEVKAPAQQAIPPPPPEKIESSPLQQESPAQPTLGASALQRTAAPPQHPEATLPHPETAQALQPTSAESTVLPSGLEVLVTQPPESPETVPPETGQSATVSICELCVCNFGTLSCIGLRPNERLLRVPVPEPNAYKGTFSILNLQGNLISYINKDTWKSYHLVSKLNLSGNNLRKLQKDSFEGLLFLQYLDLSCNKIQFIERNTFASLPFLQYINLGCNLITKVRFGTFQAWHGMKFLHKLILNRNPLTTVQDPYLFKLPALKYLDMGRTHVSLITVGSVLMMTPQLEKLILPSHLTCCLCQFKNNIETVAKTVKLQCDTECLKNIPCDEELLIEGPFMKILQGRKNTSTELTVEPEGASSDRNGDRASSLTRPLTKLLSKQQEENVSKAEQATDQWKKPRLGALGEWEEEEPNELTKEVPGYGHNNNLIVAITVIVVTITFIVISCLIAIYCHRTPSKESKEGSSRGFPPFFRHMRRSPEHKMQEGGFWKGQPPWLRDLLRPRSAARVGSMARELHDPEPAAEDELFYRMLRGEFSVVRVAATDPAATSPANEHMTLPPSEPPPQPP</sequence>
<reference evidence="8" key="1">
    <citation type="submission" date="2023-12" db="EMBL/GenBank/DDBJ databases">
        <authorList>
            <person name="Brown T."/>
        </authorList>
    </citation>
    <scope>NUCLEOTIDE SEQUENCE</scope>
</reference>
<accession>A0ABN9ZJM1</accession>
<dbReference type="SUPFAM" id="SSF52058">
    <property type="entry name" value="L domain-like"/>
    <property type="match status" value="1"/>
</dbReference>
<keyword evidence="2" id="KW-0677">Repeat</keyword>
<organism evidence="8 9">
    <name type="scientific">Pipistrellus nathusii</name>
    <name type="common">Nathusius' pipistrelle</name>
    <dbReference type="NCBI Taxonomy" id="59473"/>
    <lineage>
        <taxon>Eukaryota</taxon>
        <taxon>Metazoa</taxon>
        <taxon>Chordata</taxon>
        <taxon>Craniata</taxon>
        <taxon>Vertebrata</taxon>
        <taxon>Euteleostomi</taxon>
        <taxon>Mammalia</taxon>
        <taxon>Eutheria</taxon>
        <taxon>Laurasiatheria</taxon>
        <taxon>Chiroptera</taxon>
        <taxon>Yangochiroptera</taxon>
        <taxon>Vespertilionidae</taxon>
        <taxon>Pipistrellus</taxon>
    </lineage>
</organism>
<feature type="region of interest" description="Disordered" evidence="3">
    <location>
        <begin position="39"/>
        <end position="216"/>
    </location>
</feature>
<dbReference type="Pfam" id="PF15779">
    <property type="entry name" value="LRRC37"/>
    <property type="match status" value="1"/>
</dbReference>